<sequence length="100" mass="11063">MISWEVRDTPISASCSKIVLTAHSYETLVAGESVVPTSSKSIPLTTFSSSRNISSTILQSNALQFQPPQPRPSYFLGLPPHPRRPHLHSTRPFQCTKNCL</sequence>
<name>A0A0C9Y463_9AGAR</name>
<dbReference type="Proteomes" id="UP000054477">
    <property type="component" value="Unassembled WGS sequence"/>
</dbReference>
<dbReference type="EMBL" id="KN838565">
    <property type="protein sequence ID" value="KIK04882.1"/>
    <property type="molecule type" value="Genomic_DNA"/>
</dbReference>
<protein>
    <submittedName>
        <fullName evidence="1">Unplaced genomic scaffold K443scaffold_30, whole genome shotgun sequence</fullName>
    </submittedName>
</protein>
<organism evidence="1 2">
    <name type="scientific">Laccaria amethystina LaAM-08-1</name>
    <dbReference type="NCBI Taxonomy" id="1095629"/>
    <lineage>
        <taxon>Eukaryota</taxon>
        <taxon>Fungi</taxon>
        <taxon>Dikarya</taxon>
        <taxon>Basidiomycota</taxon>
        <taxon>Agaricomycotina</taxon>
        <taxon>Agaricomycetes</taxon>
        <taxon>Agaricomycetidae</taxon>
        <taxon>Agaricales</taxon>
        <taxon>Agaricineae</taxon>
        <taxon>Hydnangiaceae</taxon>
        <taxon>Laccaria</taxon>
    </lineage>
</organism>
<reference evidence="1 2" key="1">
    <citation type="submission" date="2014-04" db="EMBL/GenBank/DDBJ databases">
        <authorList>
            <consortium name="DOE Joint Genome Institute"/>
            <person name="Kuo A."/>
            <person name="Kohler A."/>
            <person name="Nagy L.G."/>
            <person name="Floudas D."/>
            <person name="Copeland A."/>
            <person name="Barry K.W."/>
            <person name="Cichocki N."/>
            <person name="Veneault-Fourrey C."/>
            <person name="LaButti K."/>
            <person name="Lindquist E.A."/>
            <person name="Lipzen A."/>
            <person name="Lundell T."/>
            <person name="Morin E."/>
            <person name="Murat C."/>
            <person name="Sun H."/>
            <person name="Tunlid A."/>
            <person name="Henrissat B."/>
            <person name="Grigoriev I.V."/>
            <person name="Hibbett D.S."/>
            <person name="Martin F."/>
            <person name="Nordberg H.P."/>
            <person name="Cantor M.N."/>
            <person name="Hua S.X."/>
        </authorList>
    </citation>
    <scope>NUCLEOTIDE SEQUENCE [LARGE SCALE GENOMIC DNA]</scope>
    <source>
        <strain evidence="1 2">LaAM-08-1</strain>
    </source>
</reference>
<proteinExistence type="predicted"/>
<dbReference type="AlphaFoldDB" id="A0A0C9Y463"/>
<dbReference type="HOGENOM" id="CLU_2306587_0_0_1"/>
<gene>
    <name evidence="1" type="ORF">K443DRAFT_394657</name>
</gene>
<keyword evidence="2" id="KW-1185">Reference proteome</keyword>
<reference evidence="2" key="2">
    <citation type="submission" date="2015-01" db="EMBL/GenBank/DDBJ databases">
        <title>Evolutionary Origins and Diversification of the Mycorrhizal Mutualists.</title>
        <authorList>
            <consortium name="DOE Joint Genome Institute"/>
            <consortium name="Mycorrhizal Genomics Consortium"/>
            <person name="Kohler A."/>
            <person name="Kuo A."/>
            <person name="Nagy L.G."/>
            <person name="Floudas D."/>
            <person name="Copeland A."/>
            <person name="Barry K.W."/>
            <person name="Cichocki N."/>
            <person name="Veneault-Fourrey C."/>
            <person name="LaButti K."/>
            <person name="Lindquist E.A."/>
            <person name="Lipzen A."/>
            <person name="Lundell T."/>
            <person name="Morin E."/>
            <person name="Murat C."/>
            <person name="Riley R."/>
            <person name="Ohm R."/>
            <person name="Sun H."/>
            <person name="Tunlid A."/>
            <person name="Henrissat B."/>
            <person name="Grigoriev I.V."/>
            <person name="Hibbett D.S."/>
            <person name="Martin F."/>
        </authorList>
    </citation>
    <scope>NUCLEOTIDE SEQUENCE [LARGE SCALE GENOMIC DNA]</scope>
    <source>
        <strain evidence="2">LaAM-08-1</strain>
    </source>
</reference>
<accession>A0A0C9Y463</accession>
<evidence type="ECO:0000313" key="1">
    <source>
        <dbReference type="EMBL" id="KIK04882.1"/>
    </source>
</evidence>
<evidence type="ECO:0000313" key="2">
    <source>
        <dbReference type="Proteomes" id="UP000054477"/>
    </source>
</evidence>